<proteinExistence type="inferred from homology"/>
<keyword evidence="6 11" id="KW-0378">Hydrolase</keyword>
<dbReference type="PROSITE" id="PS00854">
    <property type="entry name" value="PROTEASOME_BETA_1"/>
    <property type="match status" value="1"/>
</dbReference>
<dbReference type="GO" id="GO:0004298">
    <property type="term" value="F:threonine-type endopeptidase activity"/>
    <property type="evidence" value="ECO:0007669"/>
    <property type="project" value="UniProtKB-KW"/>
</dbReference>
<dbReference type="Pfam" id="PF00227">
    <property type="entry name" value="Proteasome"/>
    <property type="match status" value="1"/>
</dbReference>
<dbReference type="InterPro" id="IPR019983">
    <property type="entry name" value="Pept_T1A_Psome_bsu_arc"/>
</dbReference>
<evidence type="ECO:0000256" key="7">
    <source>
        <dbReference type="ARBA" id="ARBA00022813"/>
    </source>
</evidence>
<dbReference type="PANTHER" id="PTHR32194">
    <property type="entry name" value="METALLOPROTEASE TLDD"/>
    <property type="match status" value="1"/>
</dbReference>
<dbReference type="HAMAP" id="MF_02113_A">
    <property type="entry name" value="Proteasome_B_A"/>
    <property type="match status" value="1"/>
</dbReference>
<keyword evidence="7" id="KW-0068">Autocatalytic cleavage</keyword>
<dbReference type="AlphaFoldDB" id="A0A7V0NEM6"/>
<dbReference type="GO" id="GO:0005737">
    <property type="term" value="C:cytoplasm"/>
    <property type="evidence" value="ECO:0007669"/>
    <property type="project" value="TreeGrafter"/>
</dbReference>
<comment type="catalytic activity">
    <reaction evidence="1">
        <text>Cleavage of peptide bonds with very broad specificity.</text>
        <dbReference type="EC" id="3.4.25.1"/>
    </reaction>
</comment>
<evidence type="ECO:0000256" key="6">
    <source>
        <dbReference type="ARBA" id="ARBA00022801"/>
    </source>
</evidence>
<evidence type="ECO:0000256" key="1">
    <source>
        <dbReference type="ARBA" id="ARBA00001198"/>
    </source>
</evidence>
<dbReference type="GO" id="GO:0051603">
    <property type="term" value="P:proteolysis involved in protein catabolic process"/>
    <property type="evidence" value="ECO:0007669"/>
    <property type="project" value="InterPro"/>
</dbReference>
<keyword evidence="9" id="KW-0865">Zymogen</keyword>
<accession>A0A7V0NEM6</accession>
<dbReference type="InterPro" id="IPR016050">
    <property type="entry name" value="Proteasome_bsu_CS"/>
</dbReference>
<dbReference type="InterPro" id="IPR001353">
    <property type="entry name" value="Proteasome_sua/b"/>
</dbReference>
<dbReference type="EC" id="3.4.25.1" evidence="2"/>
<dbReference type="Proteomes" id="UP000885706">
    <property type="component" value="Unassembled WGS sequence"/>
</dbReference>
<evidence type="ECO:0000256" key="10">
    <source>
        <dbReference type="PIRSR" id="PIRSR600243-1"/>
    </source>
</evidence>
<keyword evidence="4" id="KW-0645">Protease</keyword>
<dbReference type="InterPro" id="IPR000243">
    <property type="entry name" value="Pept_T1A_subB"/>
</dbReference>
<comment type="caution">
    <text evidence="11">The sequence shown here is derived from an EMBL/GenBank/DDBJ whole genome shotgun (WGS) entry which is preliminary data.</text>
</comment>
<sequence length="210" mass="23286">MEFNERELRKTGTTTAGIICKDAVVLGAERKSTMGYLVASKKAKKILKVDDHIAMTTAGLVGDAQALERIIKAELKLYKLQEERKAPVKAAAHLIANILYSRRFFPYYVQLLIGGYDNKPRLFSFDASGALQEEDEYFSTGSGSPIALGVFEDKYKKNMSVEEGKKLVYSAIKSATKRDIASGGSGIDIVVIDKNGYHEVSEKEMEKFDK</sequence>
<dbReference type="EMBL" id="DQWQ01000141">
    <property type="protein sequence ID" value="HDD35780.1"/>
    <property type="molecule type" value="Genomic_DNA"/>
</dbReference>
<keyword evidence="3" id="KW-0963">Cytoplasm</keyword>
<dbReference type="FunFam" id="3.60.20.10:FF:000049">
    <property type="entry name" value="Proteasome subunit beta"/>
    <property type="match status" value="1"/>
</dbReference>
<evidence type="ECO:0000256" key="8">
    <source>
        <dbReference type="ARBA" id="ARBA00022942"/>
    </source>
</evidence>
<dbReference type="PRINTS" id="PR00141">
    <property type="entry name" value="PROTEASOME"/>
</dbReference>
<organism evidence="11">
    <name type="scientific">Desulfofervidus auxilii</name>
    <dbReference type="NCBI Taxonomy" id="1621989"/>
    <lineage>
        <taxon>Bacteria</taxon>
        <taxon>Pseudomonadati</taxon>
        <taxon>Thermodesulfobacteriota</taxon>
        <taxon>Candidatus Desulfofervidia</taxon>
        <taxon>Candidatus Desulfofervidales</taxon>
        <taxon>Candidatus Desulfofervidaceae</taxon>
        <taxon>Candidatus Desulfofervidus</taxon>
    </lineage>
</organism>
<dbReference type="PROSITE" id="PS51476">
    <property type="entry name" value="PROTEASOME_BETA_2"/>
    <property type="match status" value="1"/>
</dbReference>
<dbReference type="InterPro" id="IPR023333">
    <property type="entry name" value="Proteasome_suB-type"/>
</dbReference>
<evidence type="ECO:0000256" key="5">
    <source>
        <dbReference type="ARBA" id="ARBA00022698"/>
    </source>
</evidence>
<evidence type="ECO:0000256" key="2">
    <source>
        <dbReference type="ARBA" id="ARBA00012039"/>
    </source>
</evidence>
<keyword evidence="5" id="KW-0888">Threonine protease</keyword>
<dbReference type="PANTHER" id="PTHR32194:SF0">
    <property type="entry name" value="ATP-DEPENDENT PROTEASE SUBUNIT HSLV"/>
    <property type="match status" value="1"/>
</dbReference>
<reference evidence="11" key="1">
    <citation type="journal article" date="2020" name="mSystems">
        <title>Genome- and Community-Level Interaction Insights into Carbon Utilization and Element Cycling Functions of Hydrothermarchaeota in Hydrothermal Sediment.</title>
        <authorList>
            <person name="Zhou Z."/>
            <person name="Liu Y."/>
            <person name="Xu W."/>
            <person name="Pan J."/>
            <person name="Luo Z.H."/>
            <person name="Li M."/>
        </authorList>
    </citation>
    <scope>NUCLEOTIDE SEQUENCE [LARGE SCALE GENOMIC DNA]</scope>
    <source>
        <strain evidence="11">HyVt-113</strain>
    </source>
</reference>
<evidence type="ECO:0000313" key="11">
    <source>
        <dbReference type="EMBL" id="HDD35780.1"/>
    </source>
</evidence>
<name>A0A7V0NEM6_DESA2</name>
<evidence type="ECO:0000256" key="4">
    <source>
        <dbReference type="ARBA" id="ARBA00022670"/>
    </source>
</evidence>
<feature type="active site" description="Nucleophile" evidence="10">
    <location>
        <position position="13"/>
    </location>
</feature>
<protein>
    <recommendedName>
        <fullName evidence="2">proteasome endopeptidase complex</fullName>
        <ecNumber evidence="2">3.4.25.1</ecNumber>
    </recommendedName>
</protein>
<dbReference type="GO" id="GO:0019774">
    <property type="term" value="C:proteasome core complex, beta-subunit complex"/>
    <property type="evidence" value="ECO:0007669"/>
    <property type="project" value="UniProtKB-ARBA"/>
</dbReference>
<dbReference type="SUPFAM" id="SSF56235">
    <property type="entry name" value="N-terminal nucleophile aminohydrolases (Ntn hydrolases)"/>
    <property type="match status" value="1"/>
</dbReference>
<evidence type="ECO:0000256" key="9">
    <source>
        <dbReference type="ARBA" id="ARBA00023145"/>
    </source>
</evidence>
<dbReference type="InterPro" id="IPR029055">
    <property type="entry name" value="Ntn_hydrolases_N"/>
</dbReference>
<dbReference type="NCBIfam" id="TIGR03634">
    <property type="entry name" value="arc_protsome_B"/>
    <property type="match status" value="1"/>
</dbReference>
<evidence type="ECO:0000256" key="3">
    <source>
        <dbReference type="ARBA" id="ARBA00022490"/>
    </source>
</evidence>
<keyword evidence="8 11" id="KW-0647">Proteasome</keyword>
<gene>
    <name evidence="11" type="primary">psmB</name>
    <name evidence="11" type="ORF">ENF30_03150</name>
</gene>
<dbReference type="Gene3D" id="3.60.20.10">
    <property type="entry name" value="Glutamine Phosphoribosylpyrophosphate, subunit 1, domain 1"/>
    <property type="match status" value="1"/>
</dbReference>